<feature type="domain" description="Ig-like" evidence="10">
    <location>
        <begin position="2676"/>
        <end position="2759"/>
    </location>
</feature>
<evidence type="ECO:0000256" key="4">
    <source>
        <dbReference type="ARBA" id="ARBA00022490"/>
    </source>
</evidence>
<dbReference type="FunFam" id="2.60.40.10:FF:001652">
    <property type="entry name" value="Uncharacterized protein"/>
    <property type="match status" value="18"/>
</dbReference>
<dbReference type="InterPro" id="IPR013098">
    <property type="entry name" value="Ig_I-set"/>
</dbReference>
<evidence type="ECO:0000256" key="5">
    <source>
        <dbReference type="ARBA" id="ARBA00022553"/>
    </source>
</evidence>
<dbReference type="PROSITE" id="PS50835">
    <property type="entry name" value="IG_LIKE"/>
    <property type="match status" value="35"/>
</dbReference>
<evidence type="ECO:0000256" key="3">
    <source>
        <dbReference type="ARBA" id="ARBA00006692"/>
    </source>
</evidence>
<feature type="domain" description="Ig-like" evidence="10">
    <location>
        <begin position="1440"/>
        <end position="1526"/>
    </location>
</feature>
<feature type="domain" description="Ig-like" evidence="10">
    <location>
        <begin position="1"/>
        <end position="65"/>
    </location>
</feature>
<dbReference type="GeneTree" id="ENSGT00940000154756"/>
<dbReference type="OMA" id="WEKPVVF"/>
<feature type="domain" description="Ig-like" evidence="10">
    <location>
        <begin position="695"/>
        <end position="781"/>
    </location>
</feature>
<feature type="domain" description="Ig-like" evidence="10">
    <location>
        <begin position="1048"/>
        <end position="1134"/>
    </location>
</feature>
<evidence type="ECO:0000256" key="8">
    <source>
        <dbReference type="ARBA" id="ARBA00023242"/>
    </source>
</evidence>
<feature type="domain" description="Ig-like" evidence="10">
    <location>
        <begin position="1617"/>
        <end position="1699"/>
    </location>
</feature>
<feature type="domain" description="Ig-like" evidence="10">
    <location>
        <begin position="3119"/>
        <end position="3205"/>
    </location>
</feature>
<feature type="domain" description="Ig-like" evidence="10">
    <location>
        <begin position="1351"/>
        <end position="1433"/>
    </location>
</feature>
<dbReference type="InterPro" id="IPR036179">
    <property type="entry name" value="Ig-like_dom_sf"/>
</dbReference>
<evidence type="ECO:0000259" key="10">
    <source>
        <dbReference type="PROSITE" id="PS50835"/>
    </source>
</evidence>
<evidence type="ECO:0000256" key="7">
    <source>
        <dbReference type="ARBA" id="ARBA00023157"/>
    </source>
</evidence>
<name>S4RHS9_PETMA</name>
<dbReference type="Pfam" id="PF07679">
    <property type="entry name" value="I-set"/>
    <property type="match status" value="34"/>
</dbReference>
<evidence type="ECO:0000256" key="1">
    <source>
        <dbReference type="ARBA" id="ARBA00004123"/>
    </source>
</evidence>
<feature type="domain" description="Ig-like" evidence="10">
    <location>
        <begin position="2853"/>
        <end position="2939"/>
    </location>
</feature>
<feature type="domain" description="Ig-like" evidence="10">
    <location>
        <begin position="1225"/>
        <end position="1307"/>
    </location>
</feature>
<comment type="similarity">
    <text evidence="3">Belongs to the protein kinase superfamily. CAMK Ser/Thr protein kinase family.</text>
</comment>
<dbReference type="HOGENOM" id="CLU_000630_2_0_1"/>
<feature type="domain" description="Ig-like" evidence="10">
    <location>
        <begin position="606"/>
        <end position="688"/>
    </location>
</feature>
<sequence>TFLCELSGPSEVTWRKAGRVMKASDRVHMWQEANTARLTILGVTLEDRGEYCCDVGSDSSTAKLNIQGLSPLHFNGDQNRHCTWLGSSNISATLYCRLSKPRVDVEWRKDSQPIQPGDKFEVHQKDFTASLTVHKLELEDAGSYSCLAGDQQSTASLIVWEKPVVFTKGLQDLTEEELGDAVFVCEVSKEGAPVTWLKNGGVLYPGAKCEMSQDGRAARLVLHHLGLHDAGHYSCDTGHDVTTATLNVTDRPVHITQPLQDVEVHESGEATFLCELSGPSEVTWRKAGRVMEASDRVHMWQEANTARLTILGVTLEDKGEYSCDVESDSSTAKLTVQEMPVRVLEHLQNAEALEDSSATLSCRLSKPRVDVEWRKDSQPIKADDKFEVHQKDFTASLTVHKLELEDAGSYSCLAGDQQSTALLIVWEKPVVFTKGLQDLTEEELGDAVFVCEVSKERAPVAWLKNGGVLYPGAKCEMSQDGRAARLVLHHLGLHDAGHYSCDTGHDVTTATLNVTDRPVHITQPLQNSEAYESGEVTFLCGLSGPSKVTWRMAGRVMEASDRVHMWQDVNTARLTILGVTLEDRGEYSCDIGSDSSTAKLNVQELPIQILEHLQNAEAVEDSSATLSCHFSKPKVDVEWRKDSQPIQPDDKFEVHQKDFTASLTVHKLELEDAGSYSCLAGDQQSTASLIVWEKPVVFTKGLQDLTEEELGDAVFVCEVSKEGAPVTWLKNGGVLYPGAKCEMSQDGRAARLVLHHLGLHDAGQYSCDTGHDITTATLNVTGDLIDDFVKKPSNVFLGTLNVPLHTTLSFILKWSLADTPLQNNELNEISVINGKTHVLTINHLTVEESGTVSFSARNATSSAQLTVKHRPVHITQPLQDYEAHESGEATFLCELSGPSEVTWRKAGQVMEASDRVHMWQEANTARLTILGVTLEDKGDYCCDVGSDTSTAKLTVQELPVQILEHPQNVEAVEDSSATLSCRLSKPRVNVEWRKDSQPIQPDDKFEVHQKDFNASLTIHKLELEDAGSYSCLAGDQQSTASLIVWEKPVVFTKGLQDLTEEELGDAVLVCEVSKEGAPVTWLKNGGVLYTGPKCEMSQDGRAAKLVLHHLGLHDAGQYSCDTGHDVTTARLNVTDRPVHITQPLQDVEAHESGDVTFLCELSGPSEVTWRKAGQVMEAGDRVHMWQETNTARLIIVDVTMDDKGEYCCDIGSDSSTAKLNVQEMPVQILAHLQNAEAVEDSSATLSCCLSKPRVDVEWRKDSQPIQPDDKFEVYQKDFTASLTVHKLELEDAGSYSCLAGDQQSTASLIVWVNGKTHVLTINHLTFEESGTVSFSARNATSSAHLTVKQLPVQILEHLQNAEAVEDSSATLSCRFSKPRVDVEWRKDSQPIQPDDKFEVYQKDFTASLTVHKLELEDAGSYSCLAGDQQSTASLFVWEKPVVFTKGLQDLTEEELGDAAFVCEVSKEGAPVTWLKNGGVLYPGAKCEMSQDGRAARLVLHLLGLHDAGHYSCDTGHDVTTATLNVTDRPVHITQPLQDSEAHESGEVTFLCELSGPSEVTWRKAGRVMEASDRVHMWQETNTARLIIVGVTMDDKGEYCCDIGSESSTAKLNVQELPVQILAHLQNAEAVEDSSATLSCRFSKPRVDVEWRKDSQPIQPDDKFEVHQKDFTASLTVHKLELEDAGSYSCLAGDQQSTASLFVWEKPVVFTKGLQDLTEEELGDAAFVCEVSKEGAPVTWLKNGGVLYPGAKCEMIQDGRAARLVLHHLGLHDAGHYSCDTGHDVTTATLNVTVLIIIIAQFSYMIVLHAFQMKISEPNIWSLADTPLQNNELNEISVINGKTHVLTINHLTVEESGTVSFSARNVTSSAQLTVKHRPVHITQPLQDSEAHESGEVTFLCELSGPSEVTWRKAGRVMEASDRVHMWQETNTARLIIVGVTMDDKGEYCCDIGSESSTAKLNVQEMPVQIMAHLQNAEAVEDSSATLSCRFSKPRVDAEWRKDSQSIQPDDKFEVHQKDFTASLTVHQLELEDAGSYSCLAGDQQSTASLIVWEKPVVFTKGLQDLTEEELGDAVFVCAVSKEGAPVTWSLADTPLQNNELNEISVTNGKTHVLTINHLTVEESGTVSFSARNATSSAQLTVKHRPVHITQPLQDTEAHESGEVTFLCELSGPSEVTWRKAGRVMEASDRVHMWQEANTARLTIVGVTMDDKGEYCCDIGSDSSTAKLNVQEMPVQIMAHLQNAEAVEDSSATLSCCLSKPRVDVEWRKDSQPIQPDDKFEVHQKDFTASLTVHQLELEDAGSYSCLAGDQQSTASLIVWEKPVVFTKGLQDLTEEELGDAVFVCAVSKEGASVTWLKNGGVLYPGAKCEMSQDGRAARLVLHHLGLHDAGQYSCDTGHDVTTATLNVTGRPVHITQPLQDTEAHESGEATFLCELSGPSEVTWRKAGRVMEASDRVHMWQEANTARLTILGVTLEDRGEYSCDIGSDSSTATLNVQELPVHILEHLQNAEAVEDSSATLSCRLSKPRVDVEWRKDSQPIQPDDKFEVHQKDFTASLTIHQLELEDAGSYSCVAGDQQSTALLIVWEKPVVFTKGLQDQTEEELGDAVFVCEVSKEGAPVTWLKNGGVLYPGAKCEMSQDGTAARLVLHHLGLHDAGHYSCDTGHDVTTATLNVTERPVHITQPLQDVEAHESGEVTFLCGLSGPSEVTWRKAGRVMEASDRVHMWQETNTARLTILGATLEDRGEYCCDVGSDSSTAKLIVQELPVQILEHLQNAEAVEDSSATLSCRLSKPRVDVEWRKDSQPIKADDKFEVYQKDFTASLTVHKLELEDAGSYSCLAGDQQSTASLIVWEKPVVFTKGLQDLTEEELGDAVFVCEVSKEGAPVTWLKNGGVLYPGAKCEMSQDGRAARLVLHQLGLHDAGHYSCDTGHDVTAATLNVTGRPAHITQPLQDTEAYESGEATFLCELSGPSEVTWRKAGRVMEASDRVHMWHQDNTARLTILGVTKKDGVEYSCHVGSDSSSARLSVKELPLQIMEHLQNVEAVEDSSATLSCHLSKPRVDVEWRKDSQPIQPDDKFEVHQKDFTASLTVHKLELEDAGSYSCLVGDQQSTASLFVWEKPVVFTKGLQDLTEDEQGDAVFVCEVSKEGAPVTWLKNGGVLYPGAKCEISQDGRAARLVLHHLGLHDAGQYSCDTGHDVTTATLNVTELPVEVLGCIQDVEVTAGACAAFECTLSNRCADVEWWLADVRLQDNELNQMSVRDERTHVLTMVQLSLEDSGTLTFRARGASSSATLTVKRRPVLVVEPLLPVTVEETDEATLSCRLSEMAPVSWRREASTLEPGDRVRMAVDGEGTASLRIAPVAVDDAGVYTCETQDDSTSAPLTVTGE</sequence>
<feature type="domain" description="Ig-like" evidence="10">
    <location>
        <begin position="252"/>
        <end position="335"/>
    </location>
</feature>
<feature type="domain" description="Ig-like" evidence="10">
    <location>
        <begin position="3030"/>
        <end position="3112"/>
    </location>
</feature>
<dbReference type="PANTHER" id="PTHR35971">
    <property type="entry name" value="SI:DKEY-31G6.6"/>
    <property type="match status" value="1"/>
</dbReference>
<dbReference type="FunFam" id="2.60.40.10:FF:000421">
    <property type="entry name" value="LOW QUALITY PROTEIN: obscurin"/>
    <property type="match status" value="1"/>
</dbReference>
<feature type="domain" description="Ig-like" evidence="10">
    <location>
        <begin position="2144"/>
        <end position="2227"/>
    </location>
</feature>
<feature type="domain" description="Ig-like" evidence="10">
    <location>
        <begin position="1965"/>
        <end position="2047"/>
    </location>
</feature>
<dbReference type="SUPFAM" id="SSF48726">
    <property type="entry name" value="Immunoglobulin"/>
    <property type="match status" value="37"/>
</dbReference>
<feature type="domain" description="Ig-like" evidence="10">
    <location>
        <begin position="429"/>
        <end position="515"/>
    </location>
</feature>
<keyword evidence="8" id="KW-0539">Nucleus</keyword>
<accession>S4RHS9</accession>
<feature type="domain" description="Ig-like" evidence="10">
    <location>
        <begin position="2321"/>
        <end position="2407"/>
    </location>
</feature>
<dbReference type="SMART" id="SM00406">
    <property type="entry name" value="IGv"/>
    <property type="match status" value="11"/>
</dbReference>
<feature type="domain" description="Ig-like" evidence="10">
    <location>
        <begin position="1137"/>
        <end position="1220"/>
    </location>
</feature>
<feature type="domain" description="Ig-like" evidence="10">
    <location>
        <begin position="2498"/>
        <end position="2581"/>
    </location>
</feature>
<dbReference type="InterPro" id="IPR003598">
    <property type="entry name" value="Ig_sub2"/>
</dbReference>
<feature type="domain" description="Ig-like" evidence="10">
    <location>
        <begin position="518"/>
        <end position="601"/>
    </location>
</feature>
<feature type="domain" description="Ig-like" evidence="10">
    <location>
        <begin position="959"/>
        <end position="1041"/>
    </location>
</feature>
<dbReference type="Ensembl" id="ENSPMAT00000004780.1">
    <property type="protein sequence ID" value="ENSPMAP00000004761.1"/>
    <property type="gene ID" value="ENSPMAG00000004341.1"/>
</dbReference>
<feature type="domain" description="Ig-like" evidence="10">
    <location>
        <begin position="2942"/>
        <end position="3025"/>
    </location>
</feature>
<feature type="domain" description="Ig-like" evidence="10">
    <location>
        <begin position="2587"/>
        <end position="2673"/>
    </location>
</feature>
<feature type="domain" description="Ig-like" evidence="10">
    <location>
        <begin position="3298"/>
        <end position="3384"/>
    </location>
</feature>
<dbReference type="InterPro" id="IPR003599">
    <property type="entry name" value="Ig_sub"/>
</dbReference>
<feature type="domain" description="Ig-like" evidence="10">
    <location>
        <begin position="163"/>
        <end position="249"/>
    </location>
</feature>
<protein>
    <recommendedName>
        <fullName evidence="10">Ig-like domain-containing protein</fullName>
    </recommendedName>
</protein>
<evidence type="ECO:0000256" key="9">
    <source>
        <dbReference type="ARBA" id="ARBA00023319"/>
    </source>
</evidence>
<keyword evidence="4" id="KW-0963">Cytoplasm</keyword>
<keyword evidence="7" id="KW-1015">Disulfide bond</keyword>
<reference evidence="11" key="2">
    <citation type="submission" date="2025-09" db="UniProtKB">
        <authorList>
            <consortium name="Ensembl"/>
        </authorList>
    </citation>
    <scope>IDENTIFICATION</scope>
</reference>
<keyword evidence="5" id="KW-0597">Phosphoprotein</keyword>
<reference evidence="11" key="1">
    <citation type="submission" date="2025-08" db="UniProtKB">
        <authorList>
            <consortium name="Ensembl"/>
        </authorList>
    </citation>
    <scope>IDENTIFICATION</scope>
</reference>
<proteinExistence type="inferred from homology"/>
<keyword evidence="6" id="KW-0677">Repeat</keyword>
<feature type="domain" description="Ig-like" evidence="10">
    <location>
        <begin position="871"/>
        <end position="954"/>
    </location>
</feature>
<dbReference type="GO" id="GO:0005634">
    <property type="term" value="C:nucleus"/>
    <property type="evidence" value="ECO:0007669"/>
    <property type="project" value="UniProtKB-SubCell"/>
</dbReference>
<dbReference type="STRING" id="7757.ENSPMAP00000004761"/>
<comment type="subcellular location">
    <subcellularLocation>
        <location evidence="2">Cytoplasm</location>
    </subcellularLocation>
    <subcellularLocation>
        <location evidence="1">Nucleus</location>
    </subcellularLocation>
</comment>
<dbReference type="Gene3D" id="2.60.40.10">
    <property type="entry name" value="Immunoglobulins"/>
    <property type="match status" value="39"/>
</dbReference>
<feature type="domain" description="Ig-like" evidence="10">
    <location>
        <begin position="1877"/>
        <end position="1960"/>
    </location>
</feature>
<feature type="domain" description="Ig-like" evidence="10">
    <location>
        <begin position="2410"/>
        <end position="2493"/>
    </location>
</feature>
<dbReference type="FunFam" id="2.60.40.10:FF:000050">
    <property type="entry name" value="Titin isoform B"/>
    <property type="match status" value="2"/>
</dbReference>
<evidence type="ECO:0000313" key="11">
    <source>
        <dbReference type="Ensembl" id="ENSPMAP00000004761.1"/>
    </source>
</evidence>
<dbReference type="GO" id="GO:0005737">
    <property type="term" value="C:cytoplasm"/>
    <property type="evidence" value="ECO:0007669"/>
    <property type="project" value="UniProtKB-SubCell"/>
</dbReference>
<dbReference type="InterPro" id="IPR013783">
    <property type="entry name" value="Ig-like_fold"/>
</dbReference>
<feature type="domain" description="Ig-like" evidence="10">
    <location>
        <begin position="86"/>
        <end position="156"/>
    </location>
</feature>
<dbReference type="InterPro" id="IPR013106">
    <property type="entry name" value="Ig_V-set"/>
</dbReference>
<feature type="domain" description="Ig-like" evidence="10">
    <location>
        <begin position="2232"/>
        <end position="2314"/>
    </location>
</feature>
<dbReference type="SMART" id="SM00408">
    <property type="entry name" value="IGc2"/>
    <property type="match status" value="35"/>
</dbReference>
<dbReference type="CDD" id="cd00096">
    <property type="entry name" value="Ig"/>
    <property type="match status" value="10"/>
</dbReference>
<dbReference type="PANTHER" id="PTHR35971:SF5">
    <property type="entry name" value="OBSCURIN LIKE CYTOSKELETAL ADAPTOR 1"/>
    <property type="match status" value="1"/>
</dbReference>
<feature type="domain" description="Ig-like" evidence="10">
    <location>
        <begin position="1529"/>
        <end position="1612"/>
    </location>
</feature>
<evidence type="ECO:0000256" key="6">
    <source>
        <dbReference type="ARBA" id="ARBA00022737"/>
    </source>
</evidence>
<organism evidence="11">
    <name type="scientific">Petromyzon marinus</name>
    <name type="common">Sea lamprey</name>
    <dbReference type="NCBI Taxonomy" id="7757"/>
    <lineage>
        <taxon>Eukaryota</taxon>
        <taxon>Metazoa</taxon>
        <taxon>Chordata</taxon>
        <taxon>Craniata</taxon>
        <taxon>Vertebrata</taxon>
        <taxon>Cyclostomata</taxon>
        <taxon>Hyperoartia</taxon>
        <taxon>Petromyzontiformes</taxon>
        <taxon>Petromyzontidae</taxon>
        <taxon>Petromyzon</taxon>
    </lineage>
</organism>
<dbReference type="SMART" id="SM00409">
    <property type="entry name" value="IG"/>
    <property type="match status" value="37"/>
</dbReference>
<feature type="domain" description="Ig-like" evidence="10">
    <location>
        <begin position="340"/>
        <end position="423"/>
    </location>
</feature>
<dbReference type="InterPro" id="IPR052385">
    <property type="entry name" value="Obscurin/Obscurin-like_Reg"/>
</dbReference>
<dbReference type="InterPro" id="IPR007110">
    <property type="entry name" value="Ig-like_dom"/>
</dbReference>
<evidence type="ECO:0000256" key="2">
    <source>
        <dbReference type="ARBA" id="ARBA00004496"/>
    </source>
</evidence>
<feature type="domain" description="Ig-like" evidence="10">
    <location>
        <begin position="3208"/>
        <end position="3293"/>
    </location>
</feature>
<feature type="domain" description="Ig-like" evidence="10">
    <location>
        <begin position="2764"/>
        <end position="2846"/>
    </location>
</feature>
<feature type="domain" description="Ig-like" evidence="10">
    <location>
        <begin position="1706"/>
        <end position="1792"/>
    </location>
</feature>
<dbReference type="FunFam" id="2.60.40.10:FF:000214">
    <property type="entry name" value="titin isoform X1"/>
    <property type="match status" value="1"/>
</dbReference>
<keyword evidence="9" id="KW-0393">Immunoglobulin domain</keyword>